<dbReference type="AlphaFoldDB" id="A0A1I2NQI2"/>
<dbReference type="Proteomes" id="UP000182135">
    <property type="component" value="Unassembled WGS sequence"/>
</dbReference>
<organism evidence="2 3">
    <name type="scientific">Clostridium cadaveris</name>
    <dbReference type="NCBI Taxonomy" id="1529"/>
    <lineage>
        <taxon>Bacteria</taxon>
        <taxon>Bacillati</taxon>
        <taxon>Bacillota</taxon>
        <taxon>Clostridia</taxon>
        <taxon>Eubacteriales</taxon>
        <taxon>Clostridiaceae</taxon>
        <taxon>Clostridium</taxon>
    </lineage>
</organism>
<keyword evidence="1" id="KW-0812">Transmembrane</keyword>
<sequence length="53" mass="6422">MNFNVDLELLIKILTVIYMSLMIVDLSIKMSEKAIEFFNRKNIYLNYKKKMFI</sequence>
<dbReference type="RefSeq" id="WP_177192685.1">
    <property type="nucleotide sequence ID" value="NZ_FOOE01000023.1"/>
</dbReference>
<keyword evidence="1" id="KW-1133">Transmembrane helix</keyword>
<proteinExistence type="predicted"/>
<keyword evidence="3" id="KW-1185">Reference proteome</keyword>
<accession>A0A1I2NQI2</accession>
<reference evidence="2 3" key="1">
    <citation type="submission" date="2016-10" db="EMBL/GenBank/DDBJ databases">
        <authorList>
            <person name="de Groot N.N."/>
        </authorList>
    </citation>
    <scope>NUCLEOTIDE SEQUENCE [LARGE SCALE GENOMIC DNA]</scope>
    <source>
        <strain evidence="2 3">NLAE-zl-G419</strain>
    </source>
</reference>
<dbReference type="EMBL" id="FOOE01000023">
    <property type="protein sequence ID" value="SFG04989.1"/>
    <property type="molecule type" value="Genomic_DNA"/>
</dbReference>
<evidence type="ECO:0000313" key="3">
    <source>
        <dbReference type="Proteomes" id="UP000182135"/>
    </source>
</evidence>
<name>A0A1I2NQI2_9CLOT</name>
<protein>
    <submittedName>
        <fullName evidence="2">Uncharacterized protein</fullName>
    </submittedName>
</protein>
<keyword evidence="1" id="KW-0472">Membrane</keyword>
<evidence type="ECO:0000256" key="1">
    <source>
        <dbReference type="SAM" id="Phobius"/>
    </source>
</evidence>
<feature type="transmembrane region" description="Helical" evidence="1">
    <location>
        <begin position="9"/>
        <end position="28"/>
    </location>
</feature>
<evidence type="ECO:0000313" key="2">
    <source>
        <dbReference type="EMBL" id="SFG04989.1"/>
    </source>
</evidence>
<dbReference type="STRING" id="1529.SAMN04487885_1237"/>
<gene>
    <name evidence="2" type="ORF">SAMN04487885_1237</name>
</gene>